<dbReference type="AlphaFoldDB" id="A0A084GEU2"/>
<feature type="binding site" evidence="5">
    <location>
        <position position="277"/>
    </location>
    <ligand>
        <name>FAD</name>
        <dbReference type="ChEBI" id="CHEBI:57692"/>
    </ligand>
</feature>
<comment type="caution">
    <text evidence="8">The sequence shown here is derived from an EMBL/GenBank/DDBJ whole genome shotgun (WGS) entry which is preliminary data.</text>
</comment>
<keyword evidence="9" id="KW-1185">Reference proteome</keyword>
<dbReference type="Gene3D" id="3.50.50.60">
    <property type="entry name" value="FAD/NAD(P)-binding domain"/>
    <property type="match status" value="3"/>
</dbReference>
<comment type="cofactor">
    <cofactor evidence="1 6">
        <name>FAD</name>
        <dbReference type="ChEBI" id="CHEBI:57692"/>
    </cofactor>
</comment>
<gene>
    <name evidence="8" type="ORF">SAPIO_CDS1216</name>
</gene>
<dbReference type="InterPro" id="IPR036188">
    <property type="entry name" value="FAD/NAD-bd_sf"/>
</dbReference>
<dbReference type="InterPro" id="IPR001613">
    <property type="entry name" value="Flavin_amine_oxidase"/>
</dbReference>
<evidence type="ECO:0000256" key="2">
    <source>
        <dbReference type="ARBA" id="ARBA00005995"/>
    </source>
</evidence>
<dbReference type="GO" id="GO:0097621">
    <property type="term" value="F:monoamine oxidase activity"/>
    <property type="evidence" value="ECO:0007669"/>
    <property type="project" value="UniProtKB-EC"/>
</dbReference>
<evidence type="ECO:0000313" key="8">
    <source>
        <dbReference type="EMBL" id="KEZ45854.1"/>
    </source>
</evidence>
<dbReference type="PRINTS" id="PR00757">
    <property type="entry name" value="AMINEOXDASEF"/>
</dbReference>
<evidence type="ECO:0000256" key="5">
    <source>
        <dbReference type="PIRSR" id="PIRSR601613-1"/>
    </source>
</evidence>
<dbReference type="RefSeq" id="XP_016645653.1">
    <property type="nucleotide sequence ID" value="XM_016784537.1"/>
</dbReference>
<proteinExistence type="inferred from homology"/>
<dbReference type="SUPFAM" id="SSF51905">
    <property type="entry name" value="FAD/NAD(P)-binding domain"/>
    <property type="match status" value="1"/>
</dbReference>
<accession>A0A084GEU2</accession>
<dbReference type="VEuPathDB" id="FungiDB:SAPIO_CDS1216"/>
<dbReference type="HOGENOM" id="CLU_004498_9_0_1"/>
<comment type="similarity">
    <text evidence="2 6">Belongs to the flavin monoamine oxidase family.</text>
</comment>
<feature type="domain" description="Amine oxidase" evidence="7">
    <location>
        <begin position="48"/>
        <end position="480"/>
    </location>
</feature>
<dbReference type="InterPro" id="IPR050703">
    <property type="entry name" value="Flavin_MAO"/>
</dbReference>
<dbReference type="InterPro" id="IPR002937">
    <property type="entry name" value="Amino_oxidase"/>
</dbReference>
<evidence type="ECO:0000313" key="9">
    <source>
        <dbReference type="Proteomes" id="UP000028545"/>
    </source>
</evidence>
<keyword evidence="6" id="KW-0285">Flavoprotein</keyword>
<reference evidence="8 9" key="1">
    <citation type="journal article" date="2014" name="Genome Announc.">
        <title>Draft genome sequence of the pathogenic fungus Scedosporium apiospermum.</title>
        <authorList>
            <person name="Vandeputte P."/>
            <person name="Ghamrawi S."/>
            <person name="Rechenmann M."/>
            <person name="Iltis A."/>
            <person name="Giraud S."/>
            <person name="Fleury M."/>
            <person name="Thornton C."/>
            <person name="Delhaes L."/>
            <person name="Meyer W."/>
            <person name="Papon N."/>
            <person name="Bouchara J.P."/>
        </authorList>
    </citation>
    <scope>NUCLEOTIDE SEQUENCE [LARGE SCALE GENOMIC DNA]</scope>
    <source>
        <strain evidence="8 9">IHEM 14462</strain>
    </source>
</reference>
<dbReference type="GeneID" id="27720288"/>
<protein>
    <recommendedName>
        <fullName evidence="6">Amine oxidase</fullName>
        <ecNumber evidence="6">1.4.3.-</ecNumber>
    </recommendedName>
</protein>
<dbReference type="OrthoDB" id="7777654at2759"/>
<dbReference type="Pfam" id="PF01593">
    <property type="entry name" value="Amino_oxidase"/>
    <property type="match status" value="1"/>
</dbReference>
<dbReference type="KEGG" id="sapo:SAPIO_CDS1216"/>
<dbReference type="PANTHER" id="PTHR43563:SF1">
    <property type="entry name" value="AMINE OXIDASE [FLAVIN-CONTAINING] B"/>
    <property type="match status" value="1"/>
</dbReference>
<dbReference type="EMBL" id="JOWA01000055">
    <property type="protein sequence ID" value="KEZ45854.1"/>
    <property type="molecule type" value="Genomic_DNA"/>
</dbReference>
<feature type="binding site" evidence="5">
    <location>
        <position position="378"/>
    </location>
    <ligand>
        <name>substrate</name>
    </ligand>
</feature>
<evidence type="ECO:0000256" key="3">
    <source>
        <dbReference type="ARBA" id="ARBA00023002"/>
    </source>
</evidence>
<comment type="catalytic activity">
    <reaction evidence="4">
        <text>a secondary aliphatic amine + O2 + H2O = a primary amine + an aldehyde + H2O2</text>
        <dbReference type="Rhea" id="RHEA:26414"/>
        <dbReference type="ChEBI" id="CHEBI:15377"/>
        <dbReference type="ChEBI" id="CHEBI:15379"/>
        <dbReference type="ChEBI" id="CHEBI:16240"/>
        <dbReference type="ChEBI" id="CHEBI:17478"/>
        <dbReference type="ChEBI" id="CHEBI:58855"/>
        <dbReference type="ChEBI" id="CHEBI:65296"/>
        <dbReference type="EC" id="1.4.3.4"/>
    </reaction>
</comment>
<keyword evidence="6" id="KW-0274">FAD</keyword>
<keyword evidence="3 6" id="KW-0560">Oxidoreductase</keyword>
<evidence type="ECO:0000256" key="6">
    <source>
        <dbReference type="RuleBase" id="RU362067"/>
    </source>
</evidence>
<evidence type="ECO:0000256" key="1">
    <source>
        <dbReference type="ARBA" id="ARBA00001974"/>
    </source>
</evidence>
<sequence length="501" mass="55067">MHVSREGHLWTPSAGLQQGLPSIGVIEPSSNRPADKIHDAVVIGAGYAGLIAARDLTTAGYDVLLLEGRDRIGGRTWSADIEGYPYEMGGTWVHWNQPFVWRELARYSMSDDLEISPIAGQGLEDTWVNRSNGSTTKLGSQKEFDILESAVKKFVNVDGKFGREAIPFPHNAHHNPVIGEYDKLSFANRLAQIEDDLTPIEREVLEIFLSVTSGGTMEESSFFDMLRWWALNNYDMLMFKEMCLTFKLKDGQSKLARQIFDEASATGKLTYQFSAPVAIVEDQGSYVVVTTRLGVQYQAKRAISTIPLNVLKDVTFKPDLLPGKRAASEMGHANHCVKVHAEVANPALRTFSGWNKGGLGMAFGDGTTPAGNTHVVAFGCSYPDLRLEPTADAGQKALAAMVAFAPTLFEDIRRLVFHDWNTDEFALGTWEFLRPGMATEYLDVLKARQGNILFASADWAKGWRGFIDGAIEDGARVAKELGGELGHSQHTLPLRVAGNDG</sequence>
<evidence type="ECO:0000256" key="4">
    <source>
        <dbReference type="ARBA" id="ARBA00048448"/>
    </source>
</evidence>
<evidence type="ECO:0000259" key="7">
    <source>
        <dbReference type="Pfam" id="PF01593"/>
    </source>
</evidence>
<dbReference type="Proteomes" id="UP000028545">
    <property type="component" value="Unassembled WGS sequence"/>
</dbReference>
<name>A0A084GEU2_PSEDA</name>
<dbReference type="PANTHER" id="PTHR43563">
    <property type="entry name" value="AMINE OXIDASE"/>
    <property type="match status" value="1"/>
</dbReference>
<dbReference type="EC" id="1.4.3.-" evidence="6"/>
<dbReference type="OMA" id="FYEFLHW"/>
<organism evidence="8 9">
    <name type="scientific">Pseudallescheria apiosperma</name>
    <name type="common">Scedosporium apiospermum</name>
    <dbReference type="NCBI Taxonomy" id="563466"/>
    <lineage>
        <taxon>Eukaryota</taxon>
        <taxon>Fungi</taxon>
        <taxon>Dikarya</taxon>
        <taxon>Ascomycota</taxon>
        <taxon>Pezizomycotina</taxon>
        <taxon>Sordariomycetes</taxon>
        <taxon>Hypocreomycetidae</taxon>
        <taxon>Microascales</taxon>
        <taxon>Microascaceae</taxon>
        <taxon>Scedosporium</taxon>
    </lineage>
</organism>